<dbReference type="HOGENOM" id="CLU_047593_0_0_1"/>
<evidence type="ECO:0000313" key="4">
    <source>
        <dbReference type="Proteomes" id="UP000001194"/>
    </source>
</evidence>
<proteinExistence type="predicted"/>
<dbReference type="GeneID" id="6072875"/>
<keyword evidence="1" id="KW-0732">Signal</keyword>
<accession>B0CZ98</accession>
<name>B0CZ98_LACBS</name>
<feature type="chain" id="PRO_5002748776" evidence="1">
    <location>
        <begin position="28"/>
        <end position="358"/>
    </location>
</feature>
<dbReference type="KEGG" id="lbc:LACBIDRAFT_323148"/>
<protein>
    <submittedName>
        <fullName evidence="3">Predicted protein</fullName>
    </submittedName>
</protein>
<dbReference type="PANTHER" id="PTHR31589:SF221">
    <property type="entry name" value="LIGASE, PUTATIVE (DUF239)-RELATED"/>
    <property type="match status" value="1"/>
</dbReference>
<dbReference type="InParanoid" id="B0CZ98"/>
<feature type="domain" description="Neprosin PEP catalytic" evidence="2">
    <location>
        <begin position="115"/>
        <end position="358"/>
    </location>
</feature>
<dbReference type="InterPro" id="IPR053168">
    <property type="entry name" value="Glutamic_endopeptidase"/>
</dbReference>
<dbReference type="OrthoDB" id="1858978at2759"/>
<evidence type="ECO:0000256" key="1">
    <source>
        <dbReference type="SAM" id="SignalP"/>
    </source>
</evidence>
<gene>
    <name evidence="3" type="ORF">LACBIDRAFT_323148</name>
</gene>
<keyword evidence="4" id="KW-1185">Reference proteome</keyword>
<dbReference type="InterPro" id="IPR004314">
    <property type="entry name" value="Neprosin"/>
</dbReference>
<feature type="signal peptide" evidence="1">
    <location>
        <begin position="1"/>
        <end position="27"/>
    </location>
</feature>
<dbReference type="PROSITE" id="PS52045">
    <property type="entry name" value="NEPROSIN_PEP_CD"/>
    <property type="match status" value="1"/>
</dbReference>
<dbReference type="AlphaFoldDB" id="B0CZ98"/>
<organism evidence="4">
    <name type="scientific">Laccaria bicolor (strain S238N-H82 / ATCC MYA-4686)</name>
    <name type="common">Bicoloured deceiver</name>
    <name type="synonym">Laccaria laccata var. bicolor</name>
    <dbReference type="NCBI Taxonomy" id="486041"/>
    <lineage>
        <taxon>Eukaryota</taxon>
        <taxon>Fungi</taxon>
        <taxon>Dikarya</taxon>
        <taxon>Basidiomycota</taxon>
        <taxon>Agaricomycotina</taxon>
        <taxon>Agaricomycetes</taxon>
        <taxon>Agaricomycetidae</taxon>
        <taxon>Agaricales</taxon>
        <taxon>Agaricineae</taxon>
        <taxon>Hydnangiaceae</taxon>
        <taxon>Laccaria</taxon>
    </lineage>
</organism>
<dbReference type="Proteomes" id="UP000001194">
    <property type="component" value="Unassembled WGS sequence"/>
</dbReference>
<evidence type="ECO:0000313" key="3">
    <source>
        <dbReference type="EMBL" id="EDR12115.1"/>
    </source>
</evidence>
<sequence>MQRPNSPISLLDLFSLALQAIHQVASAQHQVPFDQFLTTVKAASFPRWKHSAVDDVDEQSFNQIKAHILDMYSGVGNVAHSFLHDDRYADCIDINKQPSLAGRTPVVSPLTQNLKDPFGNDISCPEGTIPFARLTFERIATYPTFAAFASPVRDFSISQQWYVSRSGKSLQTAEGGWMAILPQHFSTQAAVLFIFWTSNAYSTGCFSPECKAFVQTNNNWHLGGTFGQYSVTGGDQKGFDLQWKRVRAQPGYYPGSIHNRGQLTKNAELIEYGGEVLRFTATGVWPQMGSGVFPDKQAAYQNTIYDNPPDVNASVGVWSDLTKVDIGSRSCWDINNTKLAQGGDWGTFFFSGPGGNRC</sequence>
<dbReference type="PANTHER" id="PTHR31589">
    <property type="entry name" value="PROTEIN, PUTATIVE (DUF239)-RELATED-RELATED"/>
    <property type="match status" value="1"/>
</dbReference>
<evidence type="ECO:0000259" key="2">
    <source>
        <dbReference type="PROSITE" id="PS52045"/>
    </source>
</evidence>
<dbReference type="RefSeq" id="XP_001876379.1">
    <property type="nucleotide sequence ID" value="XM_001876344.1"/>
</dbReference>
<dbReference type="EMBL" id="DS547094">
    <property type="protein sequence ID" value="EDR12115.1"/>
    <property type="molecule type" value="Genomic_DNA"/>
</dbReference>
<reference evidence="3 4" key="1">
    <citation type="journal article" date="2008" name="Nature">
        <title>The genome of Laccaria bicolor provides insights into mycorrhizal symbiosis.</title>
        <authorList>
            <person name="Martin F."/>
            <person name="Aerts A."/>
            <person name="Ahren D."/>
            <person name="Brun A."/>
            <person name="Danchin E.G.J."/>
            <person name="Duchaussoy F."/>
            <person name="Gibon J."/>
            <person name="Kohler A."/>
            <person name="Lindquist E."/>
            <person name="Pereda V."/>
            <person name="Salamov A."/>
            <person name="Shapiro H.J."/>
            <person name="Wuyts J."/>
            <person name="Blaudez D."/>
            <person name="Buee M."/>
            <person name="Brokstein P."/>
            <person name="Canbaeck B."/>
            <person name="Cohen D."/>
            <person name="Courty P.E."/>
            <person name="Coutinho P.M."/>
            <person name="Delaruelle C."/>
            <person name="Detter J.C."/>
            <person name="Deveau A."/>
            <person name="DiFazio S."/>
            <person name="Duplessis S."/>
            <person name="Fraissinet-Tachet L."/>
            <person name="Lucic E."/>
            <person name="Frey-Klett P."/>
            <person name="Fourrey C."/>
            <person name="Feussner I."/>
            <person name="Gay G."/>
            <person name="Grimwood J."/>
            <person name="Hoegger P.J."/>
            <person name="Jain P."/>
            <person name="Kilaru S."/>
            <person name="Labbe J."/>
            <person name="Lin Y.C."/>
            <person name="Legue V."/>
            <person name="Le Tacon F."/>
            <person name="Marmeisse R."/>
            <person name="Melayah D."/>
            <person name="Montanini B."/>
            <person name="Muratet M."/>
            <person name="Nehls U."/>
            <person name="Niculita-Hirzel H."/>
            <person name="Oudot-Le Secq M.P."/>
            <person name="Peter M."/>
            <person name="Quesneville H."/>
            <person name="Rajashekar B."/>
            <person name="Reich M."/>
            <person name="Rouhier N."/>
            <person name="Schmutz J."/>
            <person name="Yin T."/>
            <person name="Chalot M."/>
            <person name="Henrissat B."/>
            <person name="Kuees U."/>
            <person name="Lucas S."/>
            <person name="Van de Peer Y."/>
            <person name="Podila G.K."/>
            <person name="Polle A."/>
            <person name="Pukkila P.J."/>
            <person name="Richardson P.M."/>
            <person name="Rouze P."/>
            <person name="Sanders I.R."/>
            <person name="Stajich J.E."/>
            <person name="Tunlid A."/>
            <person name="Tuskan G."/>
            <person name="Grigoriev I.V."/>
        </authorList>
    </citation>
    <scope>NUCLEOTIDE SEQUENCE [LARGE SCALE GENOMIC DNA]</scope>
    <source>
        <strain evidence="4">S238N-H82 / ATCC MYA-4686</strain>
    </source>
</reference>
<dbReference type="Pfam" id="PF03080">
    <property type="entry name" value="Neprosin"/>
    <property type="match status" value="1"/>
</dbReference>